<evidence type="ECO:0008006" key="8">
    <source>
        <dbReference type="Google" id="ProtNLM"/>
    </source>
</evidence>
<evidence type="ECO:0000256" key="1">
    <source>
        <dbReference type="ARBA" id="ARBA00022574"/>
    </source>
</evidence>
<dbReference type="InterPro" id="IPR042238">
    <property type="entry name" value="Rad28/ERCC8/Ckn1/ATCSA-1"/>
</dbReference>
<dbReference type="SUPFAM" id="SSF50978">
    <property type="entry name" value="WD40 repeat-like"/>
    <property type="match status" value="1"/>
</dbReference>
<dbReference type="PROSITE" id="PS00678">
    <property type="entry name" value="WD_REPEATS_1"/>
    <property type="match status" value="1"/>
</dbReference>
<dbReference type="InterPro" id="IPR036322">
    <property type="entry name" value="WD40_repeat_dom_sf"/>
</dbReference>
<comment type="caution">
    <text evidence="6">The sequence shown here is derived from an EMBL/GenBank/DDBJ whole genome shotgun (WGS) entry which is preliminary data.</text>
</comment>
<keyword evidence="2" id="KW-0677">Repeat</keyword>
<dbReference type="Gene3D" id="2.130.10.10">
    <property type="entry name" value="YVTN repeat-like/Quinoprotein amine dehydrogenase"/>
    <property type="match status" value="2"/>
</dbReference>
<dbReference type="GO" id="GO:0006283">
    <property type="term" value="P:transcription-coupled nucleotide-excision repair"/>
    <property type="evidence" value="ECO:0007669"/>
    <property type="project" value="InterPro"/>
</dbReference>
<evidence type="ECO:0000256" key="5">
    <source>
        <dbReference type="PROSITE-ProRule" id="PRU00221"/>
    </source>
</evidence>
<feature type="repeat" description="WD" evidence="5">
    <location>
        <begin position="431"/>
        <end position="462"/>
    </location>
</feature>
<keyword evidence="1 5" id="KW-0853">WD repeat</keyword>
<feature type="repeat" description="WD" evidence="5">
    <location>
        <begin position="128"/>
        <end position="170"/>
    </location>
</feature>
<keyword evidence="3" id="KW-0227">DNA damage</keyword>
<keyword evidence="4" id="KW-0234">DNA repair</keyword>
<dbReference type="PROSITE" id="PS50082">
    <property type="entry name" value="WD_REPEATS_2"/>
    <property type="match status" value="4"/>
</dbReference>
<dbReference type="SMART" id="SM00320">
    <property type="entry name" value="WD40"/>
    <property type="match status" value="6"/>
</dbReference>
<evidence type="ECO:0000313" key="6">
    <source>
        <dbReference type="EMBL" id="CAJ1949566.1"/>
    </source>
</evidence>
<dbReference type="EMBL" id="CAKOGP040001758">
    <property type="protein sequence ID" value="CAJ1949566.1"/>
    <property type="molecule type" value="Genomic_DNA"/>
</dbReference>
<dbReference type="PROSITE" id="PS50294">
    <property type="entry name" value="WD_REPEATS_REGION"/>
    <property type="match status" value="1"/>
</dbReference>
<sequence length="482" mass="52555">MNSANHLLTRKQQPLCSLVVNRHHGPQSPMAFARFVTQSFDAKELLTNPEIISPHQSSIDCLAVDKTNGRFLLAGSADGTVSIFDLSKWGSEHHIRQGTNNNSLARKSAFHPIARSIKVTAPQNYDIPEGHSSSVAHVQWYPVDSGAFLSTAYDGTLLFWDTNQMQPVLRVHPFDDDAGGGGIAHLQTGGDHSLIAAGSWNDDAIKLVDIRSGSHSHELSGHTDGISTLQWSPNMPVVLASGSKDGTVRLWDIRKSGSRACITVFNREVTAVSTFKPNKPYKADYAHLREKKPKGKPPLTKIKKRKRASASLAPNYYQHLQSEYILSHSVGHVGALKFFPNGHYLASIGGVDGDLCLWDLRTAGSPQRQIVKFVAPGGTRPSTGRLRKAPMMVTGPLYYSSQGSMATSIWVAKNHNILGFGMEGGSPQQVLKGHLNMITCIEAWEPGRRLVTGSRDGMILCWGKPSAMGNSIPILDTDADNW</sequence>
<dbReference type="InterPro" id="IPR001680">
    <property type="entry name" value="WD40_rpt"/>
</dbReference>
<dbReference type="InterPro" id="IPR019775">
    <property type="entry name" value="WD40_repeat_CS"/>
</dbReference>
<dbReference type="Pfam" id="PF00400">
    <property type="entry name" value="WD40"/>
    <property type="match status" value="5"/>
</dbReference>
<dbReference type="PANTHER" id="PTHR46202:SF1">
    <property type="entry name" value="DNA EXCISION REPAIR PROTEIN ERCC-8"/>
    <property type="match status" value="1"/>
</dbReference>
<proteinExistence type="predicted"/>
<evidence type="ECO:0000256" key="4">
    <source>
        <dbReference type="ARBA" id="ARBA00023204"/>
    </source>
</evidence>
<dbReference type="PANTHER" id="PTHR46202">
    <property type="entry name" value="DNA EXCISION REPAIR PROTEIN ERCC-8"/>
    <property type="match status" value="1"/>
</dbReference>
<keyword evidence="7" id="KW-1185">Reference proteome</keyword>
<evidence type="ECO:0000256" key="2">
    <source>
        <dbReference type="ARBA" id="ARBA00022737"/>
    </source>
</evidence>
<dbReference type="PRINTS" id="PR00320">
    <property type="entry name" value="GPROTEINBRPT"/>
</dbReference>
<evidence type="ECO:0000256" key="3">
    <source>
        <dbReference type="ARBA" id="ARBA00022763"/>
    </source>
</evidence>
<protein>
    <recommendedName>
        <fullName evidence="8">WD40 repeat-like protein</fullName>
    </recommendedName>
</protein>
<gene>
    <name evidence="6" type="ORF">CYCCA115_LOCUS12161</name>
</gene>
<dbReference type="GO" id="GO:0043161">
    <property type="term" value="P:proteasome-mediated ubiquitin-dependent protein catabolic process"/>
    <property type="evidence" value="ECO:0007669"/>
    <property type="project" value="TreeGrafter"/>
</dbReference>
<organism evidence="6 7">
    <name type="scientific">Cylindrotheca closterium</name>
    <dbReference type="NCBI Taxonomy" id="2856"/>
    <lineage>
        <taxon>Eukaryota</taxon>
        <taxon>Sar</taxon>
        <taxon>Stramenopiles</taxon>
        <taxon>Ochrophyta</taxon>
        <taxon>Bacillariophyta</taxon>
        <taxon>Bacillariophyceae</taxon>
        <taxon>Bacillariophycidae</taxon>
        <taxon>Bacillariales</taxon>
        <taxon>Bacillariaceae</taxon>
        <taxon>Cylindrotheca</taxon>
    </lineage>
</organism>
<accession>A0AAD2FRB4</accession>
<dbReference type="InterPro" id="IPR020472">
    <property type="entry name" value="WD40_PAC1"/>
</dbReference>
<feature type="repeat" description="WD" evidence="5">
    <location>
        <begin position="219"/>
        <end position="254"/>
    </location>
</feature>
<dbReference type="GO" id="GO:0000209">
    <property type="term" value="P:protein polyubiquitination"/>
    <property type="evidence" value="ECO:0007669"/>
    <property type="project" value="TreeGrafter"/>
</dbReference>
<dbReference type="Proteomes" id="UP001295423">
    <property type="component" value="Unassembled WGS sequence"/>
</dbReference>
<dbReference type="GO" id="GO:0000109">
    <property type="term" value="C:nucleotide-excision repair complex"/>
    <property type="evidence" value="ECO:0007669"/>
    <property type="project" value="TreeGrafter"/>
</dbReference>
<dbReference type="GO" id="GO:0031464">
    <property type="term" value="C:Cul4A-RING E3 ubiquitin ligase complex"/>
    <property type="evidence" value="ECO:0007669"/>
    <property type="project" value="TreeGrafter"/>
</dbReference>
<evidence type="ECO:0000313" key="7">
    <source>
        <dbReference type="Proteomes" id="UP001295423"/>
    </source>
</evidence>
<dbReference type="InterPro" id="IPR015943">
    <property type="entry name" value="WD40/YVTN_repeat-like_dom_sf"/>
</dbReference>
<dbReference type="AlphaFoldDB" id="A0AAD2FRB4"/>
<reference evidence="6" key="1">
    <citation type="submission" date="2023-08" db="EMBL/GenBank/DDBJ databases">
        <authorList>
            <person name="Audoor S."/>
            <person name="Bilcke G."/>
        </authorList>
    </citation>
    <scope>NUCLEOTIDE SEQUENCE</scope>
</reference>
<name>A0AAD2FRB4_9STRA</name>
<feature type="repeat" description="WD" evidence="5">
    <location>
        <begin position="52"/>
        <end position="87"/>
    </location>
</feature>